<reference evidence="2 3" key="1">
    <citation type="submission" date="2020-09" db="EMBL/GenBank/DDBJ databases">
        <title>De no assembly of potato wild relative species, Solanum commersonii.</title>
        <authorList>
            <person name="Cho K."/>
        </authorList>
    </citation>
    <scope>NUCLEOTIDE SEQUENCE [LARGE SCALE GENOMIC DNA]</scope>
    <source>
        <strain evidence="2">LZ3.2</strain>
        <tissue evidence="2">Leaf</tissue>
    </source>
</reference>
<feature type="transmembrane region" description="Helical" evidence="1">
    <location>
        <begin position="108"/>
        <end position="125"/>
    </location>
</feature>
<evidence type="ECO:0000256" key="1">
    <source>
        <dbReference type="SAM" id="Phobius"/>
    </source>
</evidence>
<name>A0A9J5YEX4_SOLCO</name>
<dbReference type="AlphaFoldDB" id="A0A9J5YEX4"/>
<feature type="transmembrane region" description="Helical" evidence="1">
    <location>
        <begin position="84"/>
        <end position="102"/>
    </location>
</feature>
<protein>
    <submittedName>
        <fullName evidence="2">Uncharacterized protein</fullName>
    </submittedName>
</protein>
<keyword evidence="3" id="KW-1185">Reference proteome</keyword>
<comment type="caution">
    <text evidence="2">The sequence shown here is derived from an EMBL/GenBank/DDBJ whole genome shotgun (WGS) entry which is preliminary data.</text>
</comment>
<gene>
    <name evidence="2" type="ORF">H5410_030661</name>
</gene>
<evidence type="ECO:0000313" key="2">
    <source>
        <dbReference type="EMBL" id="KAG5599291.1"/>
    </source>
</evidence>
<accession>A0A9J5YEX4</accession>
<proteinExistence type="predicted"/>
<dbReference type="EMBL" id="JACXVP010000006">
    <property type="protein sequence ID" value="KAG5599291.1"/>
    <property type="molecule type" value="Genomic_DNA"/>
</dbReference>
<evidence type="ECO:0000313" key="3">
    <source>
        <dbReference type="Proteomes" id="UP000824120"/>
    </source>
</evidence>
<dbReference type="Proteomes" id="UP000824120">
    <property type="component" value="Chromosome 6"/>
</dbReference>
<organism evidence="2 3">
    <name type="scientific">Solanum commersonii</name>
    <name type="common">Commerson's wild potato</name>
    <name type="synonym">Commerson's nightshade</name>
    <dbReference type="NCBI Taxonomy" id="4109"/>
    <lineage>
        <taxon>Eukaryota</taxon>
        <taxon>Viridiplantae</taxon>
        <taxon>Streptophyta</taxon>
        <taxon>Embryophyta</taxon>
        <taxon>Tracheophyta</taxon>
        <taxon>Spermatophyta</taxon>
        <taxon>Magnoliopsida</taxon>
        <taxon>eudicotyledons</taxon>
        <taxon>Gunneridae</taxon>
        <taxon>Pentapetalae</taxon>
        <taxon>asterids</taxon>
        <taxon>lamiids</taxon>
        <taxon>Solanales</taxon>
        <taxon>Solanaceae</taxon>
        <taxon>Solanoideae</taxon>
        <taxon>Solaneae</taxon>
        <taxon>Solanum</taxon>
    </lineage>
</organism>
<keyword evidence="1" id="KW-1133">Transmembrane helix</keyword>
<keyword evidence="1" id="KW-0472">Membrane</keyword>
<sequence>MFNNLKFRNQMQCSLSQGRTQWMLSLIGLPVFSNQHLFRLTQDQKGFSKACNGLKCKVTTRYKEFTYCLCNFIMPQRSHTFMFIRLRALFKSSLVGIVDQLVDPPFGLVHLRLVLAFSIVVIWIIRRHSTALQNYSTTR</sequence>
<keyword evidence="1" id="KW-0812">Transmembrane</keyword>